<dbReference type="EMBL" id="CACVBS010000120">
    <property type="protein sequence ID" value="CAA7271862.1"/>
    <property type="molecule type" value="Genomic_DNA"/>
</dbReference>
<dbReference type="Proteomes" id="UP000467700">
    <property type="component" value="Unassembled WGS sequence"/>
</dbReference>
<proteinExistence type="predicted"/>
<evidence type="ECO:0000313" key="2">
    <source>
        <dbReference type="EMBL" id="CAA7271862.1"/>
    </source>
</evidence>
<keyword evidence="1" id="KW-0732">Signal</keyword>
<dbReference type="OrthoDB" id="2929351at2759"/>
<protein>
    <submittedName>
        <fullName evidence="2">Uncharacterized protein</fullName>
    </submittedName>
</protein>
<reference evidence="2 3" key="1">
    <citation type="submission" date="2020-01" db="EMBL/GenBank/DDBJ databases">
        <authorList>
            <person name="Gupta K D."/>
        </authorList>
    </citation>
    <scope>NUCLEOTIDE SEQUENCE [LARGE SCALE GENOMIC DNA]</scope>
</reference>
<comment type="caution">
    <text evidence="2">The sequence shown here is derived from an EMBL/GenBank/DDBJ whole genome shotgun (WGS) entry which is preliminary data.</text>
</comment>
<evidence type="ECO:0000256" key="1">
    <source>
        <dbReference type="SAM" id="SignalP"/>
    </source>
</evidence>
<sequence length="206" mass="21885">MSPVYSVLLGLLAFPFAYAAVVTLYHVEQVVEGLVSAESAVSTLGLSAIGTGENGMTRYAMQYINSLAVNYRTDRTVTLWSEPITLNANWEEGATEYRLSNPTMSTVTLPSGQRVYFAAVDKKCWFDIPNQNGSCVVVQRLEGFPAAVTPTAIREFTTSYTGRLLPWATIEALPTATASGSLSSLAGAYGLLGTIIAGAIGALNSV</sequence>
<keyword evidence="3" id="KW-1185">Reference proteome</keyword>
<name>A0A8S0Y184_CYCAE</name>
<accession>A0A8S0Y184</accession>
<feature type="chain" id="PRO_5035897754" evidence="1">
    <location>
        <begin position="20"/>
        <end position="206"/>
    </location>
</feature>
<evidence type="ECO:0000313" key="3">
    <source>
        <dbReference type="Proteomes" id="UP000467700"/>
    </source>
</evidence>
<gene>
    <name evidence="2" type="ORF">AAE3_LOCUS14100</name>
</gene>
<feature type="signal peptide" evidence="1">
    <location>
        <begin position="1"/>
        <end position="19"/>
    </location>
</feature>
<organism evidence="2 3">
    <name type="scientific">Cyclocybe aegerita</name>
    <name type="common">Black poplar mushroom</name>
    <name type="synonym">Agrocybe aegerita</name>
    <dbReference type="NCBI Taxonomy" id="1973307"/>
    <lineage>
        <taxon>Eukaryota</taxon>
        <taxon>Fungi</taxon>
        <taxon>Dikarya</taxon>
        <taxon>Basidiomycota</taxon>
        <taxon>Agaricomycotina</taxon>
        <taxon>Agaricomycetes</taxon>
        <taxon>Agaricomycetidae</taxon>
        <taxon>Agaricales</taxon>
        <taxon>Agaricineae</taxon>
        <taxon>Bolbitiaceae</taxon>
        <taxon>Cyclocybe</taxon>
    </lineage>
</organism>
<dbReference type="AlphaFoldDB" id="A0A8S0Y184"/>